<feature type="non-terminal residue" evidence="2">
    <location>
        <position position="199"/>
    </location>
</feature>
<name>A0A8X7VKG6_BRACI</name>
<evidence type="ECO:0000313" key="3">
    <source>
        <dbReference type="Proteomes" id="UP000886595"/>
    </source>
</evidence>
<proteinExistence type="predicted"/>
<sequence>IIILGQLKTSNSSSLTEKPLCFSSFQICLLDKISCKVSSLRTKMEEQTIEGMLKKLTKIDIDLVCTGEKLMHMFILLMHLLASDNDTEGVGRVDSSAASFEKALTYDLLCGIWESELKEVDMVLDEVEAQIVDASKLSTYKYVRDIFMIDRLGGCAQYLKQSRGRVSEITLKLAQLQRTIGYIRNDTNVCLESCIQKVG</sequence>
<evidence type="ECO:0000313" key="2">
    <source>
        <dbReference type="EMBL" id="KAG2312874.1"/>
    </source>
</evidence>
<dbReference type="Proteomes" id="UP000886595">
    <property type="component" value="Unassembled WGS sequence"/>
</dbReference>
<dbReference type="PANTHER" id="PTHR35705">
    <property type="entry name" value="WPP DOMAIN-INTERACTING TAIL-ANCHORED PROTEIN 1"/>
    <property type="match status" value="1"/>
</dbReference>
<evidence type="ECO:0000259" key="1">
    <source>
        <dbReference type="Pfam" id="PF26581"/>
    </source>
</evidence>
<organism evidence="2 3">
    <name type="scientific">Brassica carinata</name>
    <name type="common">Ethiopian mustard</name>
    <name type="synonym">Abyssinian cabbage</name>
    <dbReference type="NCBI Taxonomy" id="52824"/>
    <lineage>
        <taxon>Eukaryota</taxon>
        <taxon>Viridiplantae</taxon>
        <taxon>Streptophyta</taxon>
        <taxon>Embryophyta</taxon>
        <taxon>Tracheophyta</taxon>
        <taxon>Spermatophyta</taxon>
        <taxon>Magnoliopsida</taxon>
        <taxon>eudicotyledons</taxon>
        <taxon>Gunneridae</taxon>
        <taxon>Pentapetalae</taxon>
        <taxon>rosids</taxon>
        <taxon>malvids</taxon>
        <taxon>Brassicales</taxon>
        <taxon>Brassicaceae</taxon>
        <taxon>Brassiceae</taxon>
        <taxon>Brassica</taxon>
    </lineage>
</organism>
<comment type="caution">
    <text evidence="2">The sequence shown here is derived from an EMBL/GenBank/DDBJ whole genome shotgun (WGS) entry which is preliminary data.</text>
</comment>
<dbReference type="InterPro" id="IPR039976">
    <property type="entry name" value="WIT1/WIT2"/>
</dbReference>
<gene>
    <name evidence="2" type="ORF">Bca52824_024431</name>
</gene>
<dbReference type="PANTHER" id="PTHR35705:SF2">
    <property type="entry name" value="WPP DOMAIN-INTERACTING TAIL-ANCHORED PROTEIN 2"/>
    <property type="match status" value="1"/>
</dbReference>
<dbReference type="InterPro" id="IPR058610">
    <property type="entry name" value="WIT1_2_N"/>
</dbReference>
<accession>A0A8X7VKG6</accession>
<feature type="domain" description="WIT1/2 N-terminal helical bundle" evidence="1">
    <location>
        <begin position="51"/>
        <end position="180"/>
    </location>
</feature>
<dbReference type="Pfam" id="PF26581">
    <property type="entry name" value="WIT1_2_N"/>
    <property type="match status" value="1"/>
</dbReference>
<dbReference type="EMBL" id="JAAMPC010000005">
    <property type="protein sequence ID" value="KAG2312874.1"/>
    <property type="molecule type" value="Genomic_DNA"/>
</dbReference>
<dbReference type="OrthoDB" id="1740494at2759"/>
<dbReference type="AlphaFoldDB" id="A0A8X7VKG6"/>
<reference evidence="2 3" key="1">
    <citation type="submission" date="2020-02" db="EMBL/GenBank/DDBJ databases">
        <authorList>
            <person name="Ma Q."/>
            <person name="Huang Y."/>
            <person name="Song X."/>
            <person name="Pei D."/>
        </authorList>
    </citation>
    <scope>NUCLEOTIDE SEQUENCE [LARGE SCALE GENOMIC DNA]</scope>
    <source>
        <strain evidence="2">Sxm20200214</strain>
        <tissue evidence="2">Leaf</tissue>
    </source>
</reference>
<protein>
    <recommendedName>
        <fullName evidence="1">WIT1/2 N-terminal helical bundle domain-containing protein</fullName>
    </recommendedName>
</protein>
<keyword evidence="3" id="KW-1185">Reference proteome</keyword>